<dbReference type="WBParaSite" id="ACRNAN_scaffold525.g14769.t1">
    <property type="protein sequence ID" value="ACRNAN_scaffold525.g14769.t1"/>
    <property type="gene ID" value="ACRNAN_scaffold525.g14769"/>
</dbReference>
<keyword evidence="7 8" id="KW-0503">Monooxygenase</keyword>
<proteinExistence type="inferred from homology"/>
<evidence type="ECO:0000256" key="6">
    <source>
        <dbReference type="ARBA" id="ARBA00023002"/>
    </source>
</evidence>
<keyword evidence="6 8" id="KW-0560">Oxidoreductase</keyword>
<dbReference type="InterPro" id="IPR050346">
    <property type="entry name" value="FMO-like"/>
</dbReference>
<evidence type="ECO:0000313" key="10">
    <source>
        <dbReference type="WBParaSite" id="ACRNAN_scaffold525.g14769.t1"/>
    </source>
</evidence>
<dbReference type="InterPro" id="IPR023198">
    <property type="entry name" value="PGP-like_dom2"/>
</dbReference>
<dbReference type="InterPro" id="IPR036188">
    <property type="entry name" value="FAD/NAD-bd_sf"/>
</dbReference>
<dbReference type="GO" id="GO:0004499">
    <property type="term" value="F:N,N-dimethylaniline monooxygenase activity"/>
    <property type="evidence" value="ECO:0007669"/>
    <property type="project" value="InterPro"/>
</dbReference>
<evidence type="ECO:0000256" key="2">
    <source>
        <dbReference type="ARBA" id="ARBA00009183"/>
    </source>
</evidence>
<dbReference type="Pfam" id="PF00702">
    <property type="entry name" value="Hydrolase"/>
    <property type="match status" value="1"/>
</dbReference>
<keyword evidence="9" id="KW-1185">Reference proteome</keyword>
<keyword evidence="3 8" id="KW-0285">Flavoprotein</keyword>
<evidence type="ECO:0000313" key="9">
    <source>
        <dbReference type="Proteomes" id="UP000887540"/>
    </source>
</evidence>
<dbReference type="GO" id="GO:0050661">
    <property type="term" value="F:NADP binding"/>
    <property type="evidence" value="ECO:0007669"/>
    <property type="project" value="InterPro"/>
</dbReference>
<comment type="cofactor">
    <cofactor evidence="1 8">
        <name>FAD</name>
        <dbReference type="ChEBI" id="CHEBI:57692"/>
    </cofactor>
</comment>
<comment type="similarity">
    <text evidence="2 8">Belongs to the FMO family.</text>
</comment>
<reference evidence="10" key="1">
    <citation type="submission" date="2022-11" db="UniProtKB">
        <authorList>
            <consortium name="WormBaseParasite"/>
        </authorList>
    </citation>
    <scope>IDENTIFICATION</scope>
</reference>
<dbReference type="AlphaFoldDB" id="A0A914E3X8"/>
<accession>A0A914E3X8</accession>
<dbReference type="InterPro" id="IPR023214">
    <property type="entry name" value="HAD_sf"/>
</dbReference>
<dbReference type="Gene3D" id="3.40.50.1000">
    <property type="entry name" value="HAD superfamily/HAD-like"/>
    <property type="match status" value="1"/>
</dbReference>
<dbReference type="Gene3D" id="3.50.50.60">
    <property type="entry name" value="FAD/NAD(P)-binding domain"/>
    <property type="match status" value="1"/>
</dbReference>
<dbReference type="EC" id="1.-.-.-" evidence="8"/>
<dbReference type="PANTHER" id="PTHR23023">
    <property type="entry name" value="DIMETHYLANILINE MONOOXYGENASE"/>
    <property type="match status" value="1"/>
</dbReference>
<dbReference type="SUPFAM" id="SSF51905">
    <property type="entry name" value="FAD/NAD(P)-binding domain"/>
    <property type="match status" value="1"/>
</dbReference>
<dbReference type="FunFam" id="3.50.50.60:FF:000138">
    <property type="entry name" value="Flavin-containing monooxygenase"/>
    <property type="match status" value="1"/>
</dbReference>
<evidence type="ECO:0000256" key="4">
    <source>
        <dbReference type="ARBA" id="ARBA00022827"/>
    </source>
</evidence>
<keyword evidence="4 8" id="KW-0274">FAD</keyword>
<evidence type="ECO:0000256" key="8">
    <source>
        <dbReference type="RuleBase" id="RU361177"/>
    </source>
</evidence>
<name>A0A914E3X8_9BILA</name>
<keyword evidence="5" id="KW-0521">NADP</keyword>
<sequence length="424" mass="48106">MMGRVKEDAVRWLLNAVGIHDVVSELEYMQHYDKFLDELMQKAEVLPGIRRLIDHLYENGIPMAICTSSNLDEFNAKRHNCEDLFPKKSHIVLSGSDPDVKKGKPAPDPYLVTMERFKTQPSSPKNVLVFEDSVSGVKSGLAAGMTVVMFNHKVTKVDRINEKWLVSVSTSLTNGHSLNEYLFDAIFACNGHYFDPSWPEFSTNYNGYALHCHDYRVPKPFSGQTVAVVGAGPSGVDICLQVANVAKKVYILHKGYKTSTYDFHSNVQEMARAIDADENSIILADGQHLTGLDTVIYCTGYKYSFPFLKHLEILKPTHEMVSPLYLHMAHIDYPDSLFFIGMPLTVLPFILFEYQIKYARALIEGRAEKPTRENFEVEDKKKFEFISCTKDTKHPLMTFLLTSKKWLEPSMPTKILSSLLMVNT</sequence>
<dbReference type="Pfam" id="PF00743">
    <property type="entry name" value="FMO-like"/>
    <property type="match status" value="2"/>
</dbReference>
<dbReference type="SUPFAM" id="SSF56784">
    <property type="entry name" value="HAD-like"/>
    <property type="match status" value="1"/>
</dbReference>
<dbReference type="Gene3D" id="1.10.150.240">
    <property type="entry name" value="Putative phosphatase, domain 2"/>
    <property type="match status" value="1"/>
</dbReference>
<dbReference type="InterPro" id="IPR006439">
    <property type="entry name" value="HAD-SF_hydro_IA"/>
</dbReference>
<evidence type="ECO:0000256" key="1">
    <source>
        <dbReference type="ARBA" id="ARBA00001974"/>
    </source>
</evidence>
<dbReference type="GO" id="GO:0050660">
    <property type="term" value="F:flavin adenine dinucleotide binding"/>
    <property type="evidence" value="ECO:0007669"/>
    <property type="project" value="InterPro"/>
</dbReference>
<dbReference type="InterPro" id="IPR020946">
    <property type="entry name" value="Flavin_mOase-like"/>
</dbReference>
<dbReference type="InterPro" id="IPR036412">
    <property type="entry name" value="HAD-like_sf"/>
</dbReference>
<protein>
    <recommendedName>
        <fullName evidence="8">Flavin-containing monooxygenase</fullName>
        <ecNumber evidence="8">1.-.-.-</ecNumber>
    </recommendedName>
</protein>
<evidence type="ECO:0000256" key="7">
    <source>
        <dbReference type="ARBA" id="ARBA00023033"/>
    </source>
</evidence>
<evidence type="ECO:0000256" key="5">
    <source>
        <dbReference type="ARBA" id="ARBA00022857"/>
    </source>
</evidence>
<evidence type="ECO:0000256" key="3">
    <source>
        <dbReference type="ARBA" id="ARBA00022630"/>
    </source>
</evidence>
<dbReference type="NCBIfam" id="TIGR01509">
    <property type="entry name" value="HAD-SF-IA-v3"/>
    <property type="match status" value="1"/>
</dbReference>
<dbReference type="Proteomes" id="UP000887540">
    <property type="component" value="Unplaced"/>
</dbReference>
<organism evidence="9 10">
    <name type="scientific">Acrobeloides nanus</name>
    <dbReference type="NCBI Taxonomy" id="290746"/>
    <lineage>
        <taxon>Eukaryota</taxon>
        <taxon>Metazoa</taxon>
        <taxon>Ecdysozoa</taxon>
        <taxon>Nematoda</taxon>
        <taxon>Chromadorea</taxon>
        <taxon>Rhabditida</taxon>
        <taxon>Tylenchina</taxon>
        <taxon>Cephalobomorpha</taxon>
        <taxon>Cephaloboidea</taxon>
        <taxon>Cephalobidae</taxon>
        <taxon>Acrobeloides</taxon>
    </lineage>
</organism>